<dbReference type="Proteomes" id="UP001630127">
    <property type="component" value="Unassembled WGS sequence"/>
</dbReference>
<keyword evidence="5" id="KW-0539">Nucleus</keyword>
<accession>A0ABD2YC95</accession>
<reference evidence="8 9" key="1">
    <citation type="submission" date="2024-11" db="EMBL/GenBank/DDBJ databases">
        <title>A near-complete genome assembly of Cinchona calisaya.</title>
        <authorList>
            <person name="Lian D.C."/>
            <person name="Zhao X.W."/>
            <person name="Wei L."/>
        </authorList>
    </citation>
    <scope>NUCLEOTIDE SEQUENCE [LARGE SCALE GENOMIC DNA]</scope>
    <source>
        <tissue evidence="8">Nenye</tissue>
    </source>
</reference>
<keyword evidence="3" id="KW-0203">Cytokinin biosynthesis</keyword>
<comment type="caution">
    <text evidence="8">The sequence shown here is derived from an EMBL/GenBank/DDBJ whole genome shotgun (WGS) entry which is preliminary data.</text>
</comment>
<keyword evidence="4" id="KW-0932">Cytokinin signaling pathway</keyword>
<evidence type="ECO:0000256" key="1">
    <source>
        <dbReference type="ARBA" id="ARBA00004496"/>
    </source>
</evidence>
<feature type="compositionally biased region" description="Low complexity" evidence="7">
    <location>
        <begin position="116"/>
        <end position="131"/>
    </location>
</feature>
<evidence type="ECO:0000256" key="7">
    <source>
        <dbReference type="SAM" id="MobiDB-lite"/>
    </source>
</evidence>
<evidence type="ECO:0000256" key="4">
    <source>
        <dbReference type="ARBA" id="ARBA00022864"/>
    </source>
</evidence>
<evidence type="ECO:0000256" key="6">
    <source>
        <dbReference type="ARBA" id="ARBA00024199"/>
    </source>
</evidence>
<name>A0ABD2YC95_9GENT</name>
<protein>
    <submittedName>
        <fullName evidence="8">Uncharacterized protein</fullName>
    </submittedName>
</protein>
<dbReference type="InterPro" id="IPR044670">
    <property type="entry name" value="SOFL"/>
</dbReference>
<proteinExistence type="inferred from homology"/>
<sequence>MSTSTSVYSGGCESGWTMYLDQFSSSADQCNRSMPLDSDRRSKGTYAKEEEEDEDSSMLSDASSGLPHFHQNEDSSEEIRYNCTIISTSGPKNGKQSKKVKDHRNKQQNFHLDDTASSPFQSFSKASSISE</sequence>
<dbReference type="GO" id="GO:0009691">
    <property type="term" value="P:cytokinin biosynthetic process"/>
    <property type="evidence" value="ECO:0007669"/>
    <property type="project" value="UniProtKB-KW"/>
</dbReference>
<evidence type="ECO:0000256" key="2">
    <source>
        <dbReference type="ARBA" id="ARBA00022490"/>
    </source>
</evidence>
<dbReference type="PANTHER" id="PTHR33347:SF34">
    <property type="entry name" value="PROTEIN SOB FIVE-LIKE 6"/>
    <property type="match status" value="1"/>
</dbReference>
<feature type="region of interest" description="Disordered" evidence="7">
    <location>
        <begin position="28"/>
        <end position="131"/>
    </location>
</feature>
<evidence type="ECO:0000313" key="8">
    <source>
        <dbReference type="EMBL" id="KAL3505047.1"/>
    </source>
</evidence>
<dbReference type="PANTHER" id="PTHR33347">
    <property type="entry name" value="OSJNBA0091C07.3 PROTEIN"/>
    <property type="match status" value="1"/>
</dbReference>
<feature type="compositionally biased region" description="Basic residues" evidence="7">
    <location>
        <begin position="95"/>
        <end position="106"/>
    </location>
</feature>
<organism evidence="8 9">
    <name type="scientific">Cinchona calisaya</name>
    <dbReference type="NCBI Taxonomy" id="153742"/>
    <lineage>
        <taxon>Eukaryota</taxon>
        <taxon>Viridiplantae</taxon>
        <taxon>Streptophyta</taxon>
        <taxon>Embryophyta</taxon>
        <taxon>Tracheophyta</taxon>
        <taxon>Spermatophyta</taxon>
        <taxon>Magnoliopsida</taxon>
        <taxon>eudicotyledons</taxon>
        <taxon>Gunneridae</taxon>
        <taxon>Pentapetalae</taxon>
        <taxon>asterids</taxon>
        <taxon>lamiids</taxon>
        <taxon>Gentianales</taxon>
        <taxon>Rubiaceae</taxon>
        <taxon>Cinchonoideae</taxon>
        <taxon>Cinchoneae</taxon>
        <taxon>Cinchona</taxon>
    </lineage>
</organism>
<dbReference type="GO" id="GO:0009736">
    <property type="term" value="P:cytokinin-activated signaling pathway"/>
    <property type="evidence" value="ECO:0007669"/>
    <property type="project" value="UniProtKB-KW"/>
</dbReference>
<gene>
    <name evidence="8" type="ORF">ACH5RR_034888</name>
</gene>
<evidence type="ECO:0000256" key="5">
    <source>
        <dbReference type="ARBA" id="ARBA00023242"/>
    </source>
</evidence>
<dbReference type="GO" id="GO:0005737">
    <property type="term" value="C:cytoplasm"/>
    <property type="evidence" value="ECO:0007669"/>
    <property type="project" value="UniProtKB-SubCell"/>
</dbReference>
<evidence type="ECO:0000313" key="9">
    <source>
        <dbReference type="Proteomes" id="UP001630127"/>
    </source>
</evidence>
<keyword evidence="2" id="KW-0963">Cytoplasm</keyword>
<feature type="compositionally biased region" description="Basic and acidic residues" evidence="7">
    <location>
        <begin position="70"/>
        <end position="80"/>
    </location>
</feature>
<evidence type="ECO:0000256" key="3">
    <source>
        <dbReference type="ARBA" id="ARBA00022712"/>
    </source>
</evidence>
<comment type="similarity">
    <text evidence="6">Belongs to the SOFL plant protein family.</text>
</comment>
<dbReference type="AlphaFoldDB" id="A0ABD2YC95"/>
<dbReference type="EMBL" id="JBJUIK010000014">
    <property type="protein sequence ID" value="KAL3505047.1"/>
    <property type="molecule type" value="Genomic_DNA"/>
</dbReference>
<keyword evidence="9" id="KW-1185">Reference proteome</keyword>
<feature type="compositionally biased region" description="Basic and acidic residues" evidence="7">
    <location>
        <begin position="37"/>
        <end position="48"/>
    </location>
</feature>
<comment type="subcellular location">
    <subcellularLocation>
        <location evidence="1">Cytoplasm</location>
    </subcellularLocation>
</comment>